<gene>
    <name evidence="7" type="ORF">Pan44_40070</name>
</gene>
<dbReference type="OrthoDB" id="9797028at2"/>
<evidence type="ECO:0000313" key="7">
    <source>
        <dbReference type="EMBL" id="QDT55958.1"/>
    </source>
</evidence>
<evidence type="ECO:0000256" key="1">
    <source>
        <dbReference type="ARBA" id="ARBA00004651"/>
    </source>
</evidence>
<keyword evidence="4 6" id="KW-1133">Transmembrane helix</keyword>
<dbReference type="PANTHER" id="PTHR30213">
    <property type="entry name" value="INNER MEMBRANE PROTEIN YHJD"/>
    <property type="match status" value="1"/>
</dbReference>
<sequence length="312" mass="33624">MKHLDLREWRDLLVQTGREWSEDKVPRLGAALAFYTALSMAPLLVISLRVAALFFGDDAATGEIERQGQALIGKQGAEALQAMIENADNEQSGTLAAVLGVITLLFGASGVFGQLQESLNTIWEVQPRPGRGIWGLIRDRFLSFAMVMGSAFLLLVSLAMSTALSATVAFVGHGRGDLHSLFTIGNTVVGFVVITGIFAVTFKMVPDVKIAWKDVWVGAVITSLLFAIGKFALGLYLGRSSMASSYGMAGSLIVLLVWVYYSAQIVFFGAEFTQVYANRYGTQIVPSSNAIAATEESRTQQGLGNSPEMRPN</sequence>
<feature type="transmembrane region" description="Helical" evidence="6">
    <location>
        <begin position="141"/>
        <end position="160"/>
    </location>
</feature>
<evidence type="ECO:0000256" key="3">
    <source>
        <dbReference type="ARBA" id="ARBA00022692"/>
    </source>
</evidence>
<reference evidence="7 8" key="1">
    <citation type="submission" date="2019-02" db="EMBL/GenBank/DDBJ databases">
        <title>Deep-cultivation of Planctomycetes and their phenomic and genomic characterization uncovers novel biology.</title>
        <authorList>
            <person name="Wiegand S."/>
            <person name="Jogler M."/>
            <person name="Boedeker C."/>
            <person name="Pinto D."/>
            <person name="Vollmers J."/>
            <person name="Rivas-Marin E."/>
            <person name="Kohn T."/>
            <person name="Peeters S.H."/>
            <person name="Heuer A."/>
            <person name="Rast P."/>
            <person name="Oberbeckmann S."/>
            <person name="Bunk B."/>
            <person name="Jeske O."/>
            <person name="Meyerdierks A."/>
            <person name="Storesund J.E."/>
            <person name="Kallscheuer N."/>
            <person name="Luecker S."/>
            <person name="Lage O.M."/>
            <person name="Pohl T."/>
            <person name="Merkel B.J."/>
            <person name="Hornburger P."/>
            <person name="Mueller R.-W."/>
            <person name="Bruemmer F."/>
            <person name="Labrenz M."/>
            <person name="Spormann A.M."/>
            <person name="Op den Camp H."/>
            <person name="Overmann J."/>
            <person name="Amann R."/>
            <person name="Jetten M.S.M."/>
            <person name="Mascher T."/>
            <person name="Medema M.H."/>
            <person name="Devos D.P."/>
            <person name="Kaster A.-K."/>
            <person name="Ovreas L."/>
            <person name="Rohde M."/>
            <person name="Galperin M.Y."/>
            <person name="Jogler C."/>
        </authorList>
    </citation>
    <scope>NUCLEOTIDE SEQUENCE [LARGE SCALE GENOMIC DNA]</scope>
    <source>
        <strain evidence="7 8">Pan44</strain>
    </source>
</reference>
<keyword evidence="8" id="KW-1185">Reference proteome</keyword>
<protein>
    <submittedName>
        <fullName evidence="7">Uncharacterized protein</fullName>
    </submittedName>
</protein>
<dbReference type="EMBL" id="CP036271">
    <property type="protein sequence ID" value="QDT55958.1"/>
    <property type="molecule type" value="Genomic_DNA"/>
</dbReference>
<feature type="transmembrane region" description="Helical" evidence="6">
    <location>
        <begin position="214"/>
        <end position="237"/>
    </location>
</feature>
<dbReference type="Pfam" id="PF03631">
    <property type="entry name" value="Virul_fac_BrkB"/>
    <property type="match status" value="1"/>
</dbReference>
<feature type="transmembrane region" description="Helical" evidence="6">
    <location>
        <begin position="180"/>
        <end position="202"/>
    </location>
</feature>
<keyword evidence="5 6" id="KW-0472">Membrane</keyword>
<dbReference type="InterPro" id="IPR017039">
    <property type="entry name" value="Virul_fac_BrkB"/>
</dbReference>
<evidence type="ECO:0000256" key="4">
    <source>
        <dbReference type="ARBA" id="ARBA00022989"/>
    </source>
</evidence>
<name>A0A517SIK5_9PLAN</name>
<feature type="transmembrane region" description="Helical" evidence="6">
    <location>
        <begin position="28"/>
        <end position="48"/>
    </location>
</feature>
<dbReference type="InParanoid" id="A0A517SIK5"/>
<keyword evidence="2" id="KW-1003">Cell membrane</keyword>
<dbReference type="NCBIfam" id="TIGR00765">
    <property type="entry name" value="yihY_not_rbn"/>
    <property type="match status" value="1"/>
</dbReference>
<dbReference type="RefSeq" id="WP_145032566.1">
    <property type="nucleotide sequence ID" value="NZ_CP036271.1"/>
</dbReference>
<evidence type="ECO:0000256" key="6">
    <source>
        <dbReference type="SAM" id="Phobius"/>
    </source>
</evidence>
<dbReference type="KEGG" id="ccos:Pan44_40070"/>
<evidence type="ECO:0000313" key="8">
    <source>
        <dbReference type="Proteomes" id="UP000315700"/>
    </source>
</evidence>
<dbReference type="FunCoup" id="A0A517SIK5">
    <property type="interactions" value="120"/>
</dbReference>
<dbReference type="AlphaFoldDB" id="A0A517SIK5"/>
<keyword evidence="3 6" id="KW-0812">Transmembrane</keyword>
<dbReference type="Proteomes" id="UP000315700">
    <property type="component" value="Chromosome"/>
</dbReference>
<proteinExistence type="predicted"/>
<accession>A0A517SIK5</accession>
<comment type="subcellular location">
    <subcellularLocation>
        <location evidence="1">Cell membrane</location>
        <topology evidence="1">Multi-pass membrane protein</topology>
    </subcellularLocation>
</comment>
<feature type="transmembrane region" description="Helical" evidence="6">
    <location>
        <begin position="93"/>
        <end position="112"/>
    </location>
</feature>
<dbReference type="GO" id="GO:0005886">
    <property type="term" value="C:plasma membrane"/>
    <property type="evidence" value="ECO:0007669"/>
    <property type="project" value="UniProtKB-SubCell"/>
</dbReference>
<organism evidence="7 8">
    <name type="scientific">Caulifigura coniformis</name>
    <dbReference type="NCBI Taxonomy" id="2527983"/>
    <lineage>
        <taxon>Bacteria</taxon>
        <taxon>Pseudomonadati</taxon>
        <taxon>Planctomycetota</taxon>
        <taxon>Planctomycetia</taxon>
        <taxon>Planctomycetales</taxon>
        <taxon>Planctomycetaceae</taxon>
        <taxon>Caulifigura</taxon>
    </lineage>
</organism>
<evidence type="ECO:0000256" key="2">
    <source>
        <dbReference type="ARBA" id="ARBA00022475"/>
    </source>
</evidence>
<dbReference type="PANTHER" id="PTHR30213:SF1">
    <property type="entry name" value="INNER MEMBRANE PROTEIN YHJD"/>
    <property type="match status" value="1"/>
</dbReference>
<dbReference type="PIRSF" id="PIRSF035875">
    <property type="entry name" value="RNase_BN"/>
    <property type="match status" value="1"/>
</dbReference>
<feature type="transmembrane region" description="Helical" evidence="6">
    <location>
        <begin position="243"/>
        <end position="261"/>
    </location>
</feature>
<evidence type="ECO:0000256" key="5">
    <source>
        <dbReference type="ARBA" id="ARBA00023136"/>
    </source>
</evidence>